<dbReference type="RefSeq" id="WP_038196153.1">
    <property type="nucleotide sequence ID" value="NZ_CAWLXS010000206.1"/>
</dbReference>
<protein>
    <submittedName>
        <fullName evidence="2">Prophage ps3 protein01-like protein</fullName>
    </submittedName>
</protein>
<dbReference type="EMBL" id="CBSZ010000126">
    <property type="protein sequence ID" value="CDH23849.1"/>
    <property type="molecule type" value="Genomic_DNA"/>
</dbReference>
<organism evidence="2">
    <name type="scientific">Xenorhabdus bovienii str. kraussei Becker Underwood</name>
    <dbReference type="NCBI Taxonomy" id="1398204"/>
    <lineage>
        <taxon>Bacteria</taxon>
        <taxon>Pseudomonadati</taxon>
        <taxon>Pseudomonadota</taxon>
        <taxon>Gammaproteobacteria</taxon>
        <taxon>Enterobacterales</taxon>
        <taxon>Morganellaceae</taxon>
        <taxon>Xenorhabdus</taxon>
    </lineage>
</organism>
<dbReference type="Proteomes" id="UP000028493">
    <property type="component" value="Unassembled WGS sequence"/>
</dbReference>
<gene>
    <name evidence="2" type="ORF">XBKB1_2110001</name>
</gene>
<evidence type="ECO:0000259" key="1">
    <source>
        <dbReference type="Pfam" id="PF13274"/>
    </source>
</evidence>
<dbReference type="InterPro" id="IPR025272">
    <property type="entry name" value="SocA_Panacea"/>
</dbReference>
<dbReference type="HOGENOM" id="CLU_110683_4_0_6"/>
<sequence length="147" mass="17113">MPTCFDVAEYFLSRCNEESGDTISNLKLQKLVYYAQGFSLALLKKPLFEEQIEAWMHGPVVPAIYRKYKKHGNQALPIPARLDLDKFSDDEKDLLDEVHGVFGQFSAWKLRNMTHEEAPWKDNYIEGVGYQVIPHDELKVYFLTRIN</sequence>
<feature type="domain" description="Antitoxin SocA-like Panacea" evidence="1">
    <location>
        <begin position="28"/>
        <end position="121"/>
    </location>
</feature>
<reference evidence="2" key="1">
    <citation type="submission" date="2013-07" db="EMBL/GenBank/DDBJ databases">
        <title>Sub-species coevolution in mutualistic symbiosis.</title>
        <authorList>
            <person name="Murfin K."/>
            <person name="Klassen J."/>
            <person name="Lee M."/>
            <person name="Forst S."/>
            <person name="Stock P."/>
            <person name="Goodrich-Blair H."/>
        </authorList>
    </citation>
    <scope>NUCLEOTIDE SEQUENCE [LARGE SCALE GENOMIC DNA]</scope>
    <source>
        <strain evidence="2">Kraussei Becker Underwood</strain>
    </source>
</reference>
<accession>A0A077PVF3</accession>
<evidence type="ECO:0000313" key="2">
    <source>
        <dbReference type="EMBL" id="CDH23849.1"/>
    </source>
</evidence>
<name>A0A077PVF3_XENBV</name>
<dbReference type="Pfam" id="PF13274">
    <property type="entry name" value="SocA_Panacea"/>
    <property type="match status" value="1"/>
</dbReference>
<proteinExistence type="predicted"/>
<comment type="caution">
    <text evidence="2">The sequence shown here is derived from an EMBL/GenBank/DDBJ whole genome shotgun (WGS) entry which is preliminary data.</text>
</comment>
<dbReference type="AlphaFoldDB" id="A0A077PVF3"/>